<dbReference type="InterPro" id="IPR000257">
    <property type="entry name" value="Uroporphyrinogen_deCOase"/>
</dbReference>
<feature type="domain" description="Uroporphyrinogen decarboxylase (URO-D)" evidence="13">
    <location>
        <begin position="20"/>
        <end position="29"/>
    </location>
</feature>
<dbReference type="EC" id="4.1.1.37" evidence="5 10"/>
<dbReference type="EMBL" id="CP036434">
    <property type="protein sequence ID" value="QDV09926.1"/>
    <property type="molecule type" value="Genomic_DNA"/>
</dbReference>
<evidence type="ECO:0000256" key="11">
    <source>
        <dbReference type="RuleBase" id="RU000554"/>
    </source>
</evidence>
<dbReference type="Pfam" id="PF01208">
    <property type="entry name" value="URO-D"/>
    <property type="match status" value="1"/>
</dbReference>
<gene>
    <name evidence="10 15" type="primary">hemE</name>
    <name evidence="15" type="ORF">Poly30_54870</name>
</gene>
<dbReference type="HAMAP" id="MF_00218">
    <property type="entry name" value="URO_D"/>
    <property type="match status" value="1"/>
</dbReference>
<evidence type="ECO:0000256" key="1">
    <source>
        <dbReference type="ARBA" id="ARBA00004514"/>
    </source>
</evidence>
<feature type="binding site" evidence="10">
    <location>
        <position position="206"/>
    </location>
    <ligand>
        <name>substrate</name>
    </ligand>
</feature>
<accession>A0A518F0R0</accession>
<evidence type="ECO:0000256" key="2">
    <source>
        <dbReference type="ARBA" id="ARBA00004804"/>
    </source>
</evidence>
<feature type="binding site" evidence="10">
    <location>
        <position position="151"/>
    </location>
    <ligand>
        <name>substrate</name>
    </ligand>
</feature>
<evidence type="ECO:0000256" key="9">
    <source>
        <dbReference type="ARBA" id="ARBA00023244"/>
    </source>
</evidence>
<keyword evidence="16" id="KW-1185">Reference proteome</keyword>
<dbReference type="AlphaFoldDB" id="A0A518F0R0"/>
<name>A0A518F0R0_9BACT</name>
<evidence type="ECO:0000256" key="5">
    <source>
        <dbReference type="ARBA" id="ARBA00012288"/>
    </source>
</evidence>
<reference evidence="15 16" key="1">
    <citation type="submission" date="2019-02" db="EMBL/GenBank/DDBJ databases">
        <title>Deep-cultivation of Planctomycetes and their phenomic and genomic characterization uncovers novel biology.</title>
        <authorList>
            <person name="Wiegand S."/>
            <person name="Jogler M."/>
            <person name="Boedeker C."/>
            <person name="Pinto D."/>
            <person name="Vollmers J."/>
            <person name="Rivas-Marin E."/>
            <person name="Kohn T."/>
            <person name="Peeters S.H."/>
            <person name="Heuer A."/>
            <person name="Rast P."/>
            <person name="Oberbeckmann S."/>
            <person name="Bunk B."/>
            <person name="Jeske O."/>
            <person name="Meyerdierks A."/>
            <person name="Storesund J.E."/>
            <person name="Kallscheuer N."/>
            <person name="Luecker S."/>
            <person name="Lage O.M."/>
            <person name="Pohl T."/>
            <person name="Merkel B.J."/>
            <person name="Hornburger P."/>
            <person name="Mueller R.-W."/>
            <person name="Bruemmer F."/>
            <person name="Labrenz M."/>
            <person name="Spormann A.M."/>
            <person name="Op den Camp H."/>
            <person name="Overmann J."/>
            <person name="Amann R."/>
            <person name="Jetten M.S.M."/>
            <person name="Mascher T."/>
            <person name="Medema M.H."/>
            <person name="Devos D.P."/>
            <person name="Kaster A.-K."/>
            <person name="Ovreas L."/>
            <person name="Rohde M."/>
            <person name="Galperin M.Y."/>
            <person name="Jogler C."/>
        </authorList>
    </citation>
    <scope>NUCLEOTIDE SEQUENCE [LARGE SCALE GENOMIC DNA]</scope>
    <source>
        <strain evidence="15 16">Poly30</strain>
    </source>
</reference>
<feature type="binding site" evidence="10">
    <location>
        <position position="74"/>
    </location>
    <ligand>
        <name>substrate</name>
    </ligand>
</feature>
<dbReference type="CDD" id="cd00717">
    <property type="entry name" value="URO-D"/>
    <property type="match status" value="1"/>
</dbReference>
<keyword evidence="9 10" id="KW-0627">Porphyrin biosynthesis</keyword>
<comment type="similarity">
    <text evidence="3 10 12">Belongs to the uroporphyrinogen decarboxylase family.</text>
</comment>
<dbReference type="RefSeq" id="WP_145205194.1">
    <property type="nucleotide sequence ID" value="NZ_CP036434.1"/>
</dbReference>
<dbReference type="GO" id="GO:0006782">
    <property type="term" value="P:protoporphyrinogen IX biosynthetic process"/>
    <property type="evidence" value="ECO:0007669"/>
    <property type="project" value="UniProtKB-UniRule"/>
</dbReference>
<dbReference type="SUPFAM" id="SSF51726">
    <property type="entry name" value="UROD/MetE-like"/>
    <property type="match status" value="1"/>
</dbReference>
<organism evidence="15 16">
    <name type="scientific">Saltatorellus ferox</name>
    <dbReference type="NCBI Taxonomy" id="2528018"/>
    <lineage>
        <taxon>Bacteria</taxon>
        <taxon>Pseudomonadati</taxon>
        <taxon>Planctomycetota</taxon>
        <taxon>Planctomycetia</taxon>
        <taxon>Planctomycetia incertae sedis</taxon>
        <taxon>Saltatorellus</taxon>
    </lineage>
</organism>
<dbReference type="InterPro" id="IPR006361">
    <property type="entry name" value="Uroporphyrinogen_deCO2ase_HemE"/>
</dbReference>
<dbReference type="Gene3D" id="3.20.20.210">
    <property type="match status" value="1"/>
</dbReference>
<dbReference type="FunFam" id="3.20.20.210:FF:000008">
    <property type="entry name" value="Uroporphyrinogen decarboxylase"/>
    <property type="match status" value="1"/>
</dbReference>
<dbReference type="OrthoDB" id="9806656at2"/>
<keyword evidence="8 10" id="KW-0456">Lyase</keyword>
<dbReference type="PANTHER" id="PTHR21091">
    <property type="entry name" value="METHYLTETRAHYDROFOLATE:HOMOCYSTEINE METHYLTRANSFERASE RELATED"/>
    <property type="match status" value="1"/>
</dbReference>
<evidence type="ECO:0000259" key="14">
    <source>
        <dbReference type="PROSITE" id="PS00907"/>
    </source>
</evidence>
<feature type="domain" description="Uroporphyrinogen decarboxylase (URO-D)" evidence="14">
    <location>
        <begin position="139"/>
        <end position="155"/>
    </location>
</feature>
<dbReference type="NCBIfam" id="TIGR01464">
    <property type="entry name" value="hemE"/>
    <property type="match status" value="1"/>
</dbReference>
<comment type="subunit">
    <text evidence="4 10">Homodimer.</text>
</comment>
<evidence type="ECO:0000313" key="16">
    <source>
        <dbReference type="Proteomes" id="UP000320390"/>
    </source>
</evidence>
<feature type="binding site" evidence="10">
    <location>
        <begin position="25"/>
        <end position="29"/>
    </location>
    <ligand>
        <name>substrate</name>
    </ligand>
</feature>
<evidence type="ECO:0000256" key="10">
    <source>
        <dbReference type="HAMAP-Rule" id="MF_00218"/>
    </source>
</evidence>
<evidence type="ECO:0000256" key="7">
    <source>
        <dbReference type="ARBA" id="ARBA00022793"/>
    </source>
</evidence>
<comment type="pathway">
    <text evidence="2 10 11">Porphyrin-containing compound metabolism; protoporphyrin-IX biosynthesis; coproporphyrinogen-III from 5-aminolevulinate: step 4/4.</text>
</comment>
<keyword evidence="6 10" id="KW-0963">Cytoplasm</keyword>
<protein>
    <recommendedName>
        <fullName evidence="5 10">Uroporphyrinogen decarboxylase</fullName>
        <shortName evidence="10">UPD</shortName>
        <shortName evidence="10">URO-D</shortName>
        <ecNumber evidence="5 10">4.1.1.37</ecNumber>
    </recommendedName>
</protein>
<evidence type="ECO:0000256" key="4">
    <source>
        <dbReference type="ARBA" id="ARBA00011738"/>
    </source>
</evidence>
<proteinExistence type="inferred from homology"/>
<keyword evidence="7 10" id="KW-0210">Decarboxylase</keyword>
<evidence type="ECO:0000256" key="6">
    <source>
        <dbReference type="ARBA" id="ARBA00022490"/>
    </source>
</evidence>
<evidence type="ECO:0000256" key="3">
    <source>
        <dbReference type="ARBA" id="ARBA00009935"/>
    </source>
</evidence>
<dbReference type="InterPro" id="IPR038071">
    <property type="entry name" value="UROD/MetE-like_sf"/>
</dbReference>
<comment type="function">
    <text evidence="10">Catalyzes the decarboxylation of four acetate groups of uroporphyrinogen-III to yield coproporphyrinogen-III.</text>
</comment>
<evidence type="ECO:0000259" key="13">
    <source>
        <dbReference type="PROSITE" id="PS00906"/>
    </source>
</evidence>
<dbReference type="Proteomes" id="UP000320390">
    <property type="component" value="Chromosome"/>
</dbReference>
<evidence type="ECO:0000313" key="15">
    <source>
        <dbReference type="EMBL" id="QDV09926.1"/>
    </source>
</evidence>
<comment type="caution">
    <text evidence="10">Lacks conserved residue(s) required for the propagation of feature annotation.</text>
</comment>
<dbReference type="PANTHER" id="PTHR21091:SF169">
    <property type="entry name" value="UROPORPHYRINOGEN DECARBOXYLASE"/>
    <property type="match status" value="1"/>
</dbReference>
<dbReference type="GO" id="GO:0004853">
    <property type="term" value="F:uroporphyrinogen decarboxylase activity"/>
    <property type="evidence" value="ECO:0007669"/>
    <property type="project" value="UniProtKB-UniRule"/>
</dbReference>
<feature type="site" description="Transition state stabilizer" evidence="10">
    <location>
        <position position="74"/>
    </location>
</feature>
<dbReference type="PROSITE" id="PS00906">
    <property type="entry name" value="UROD_1"/>
    <property type="match status" value="1"/>
</dbReference>
<dbReference type="GO" id="GO:0005829">
    <property type="term" value="C:cytosol"/>
    <property type="evidence" value="ECO:0007669"/>
    <property type="project" value="UniProtKB-SubCell"/>
</dbReference>
<dbReference type="PROSITE" id="PS00907">
    <property type="entry name" value="UROD_2"/>
    <property type="match status" value="1"/>
</dbReference>
<comment type="subcellular location">
    <subcellularLocation>
        <location evidence="1">Cytoplasm</location>
        <location evidence="1">Cytosol</location>
    </subcellularLocation>
</comment>
<comment type="catalytic activity">
    <reaction evidence="10 11">
        <text>uroporphyrinogen III + 4 H(+) = coproporphyrinogen III + 4 CO2</text>
        <dbReference type="Rhea" id="RHEA:19865"/>
        <dbReference type="ChEBI" id="CHEBI:15378"/>
        <dbReference type="ChEBI" id="CHEBI:16526"/>
        <dbReference type="ChEBI" id="CHEBI:57308"/>
        <dbReference type="ChEBI" id="CHEBI:57309"/>
        <dbReference type="EC" id="4.1.1.37"/>
    </reaction>
</comment>
<dbReference type="UniPathway" id="UPA00251">
    <property type="reaction ID" value="UER00321"/>
</dbReference>
<evidence type="ECO:0000256" key="12">
    <source>
        <dbReference type="RuleBase" id="RU004169"/>
    </source>
</evidence>
<evidence type="ECO:0000256" key="8">
    <source>
        <dbReference type="ARBA" id="ARBA00023239"/>
    </source>
</evidence>
<sequence>MNSRQRFLAACRREETDRPPAWMMRQAGRYLPEYREVRSGSTFLGMVHDSDRAAEVTMQPIRRYGQDAAVIFCDILVPPAAMGMDVEFIEGQGPVLGPPIRNREAVDRLQDFDANDATGFLGDSIRKVRAELGDERAIIGFCGAPFTVASYMVEGQSSRNFENTKQMMLGDPETFDRLLTRVTDNSVGYLKMQADAGADVLQIFDSWGGALSAEVYRERLFPHVQRLVAEAKGFGVPAILYVNGCSHLLEVMADTGADVLGIDWRVNPAEAIARVGDRVALQGNLDPCTLFAPPDVVRREAAKNLDAFTDQRGYIFNLGSGILPKTPLESVAALWETVLGSPLPEAATA</sequence>